<reference evidence="2" key="1">
    <citation type="journal article" date="2014" name="Science">
        <title>Plant genetics. Early allopolyploid evolution in the post-Neolithic Brassica napus oilseed genome.</title>
        <authorList>
            <person name="Chalhoub B."/>
            <person name="Denoeud F."/>
            <person name="Liu S."/>
            <person name="Parkin I.A."/>
            <person name="Tang H."/>
            <person name="Wang X."/>
            <person name="Chiquet J."/>
            <person name="Belcram H."/>
            <person name="Tong C."/>
            <person name="Samans B."/>
            <person name="Correa M."/>
            <person name="Da Silva C."/>
            <person name="Just J."/>
            <person name="Falentin C."/>
            <person name="Koh C.S."/>
            <person name="Le Clainche I."/>
            <person name="Bernard M."/>
            <person name="Bento P."/>
            <person name="Noel B."/>
            <person name="Labadie K."/>
            <person name="Alberti A."/>
            <person name="Charles M."/>
            <person name="Arnaud D."/>
            <person name="Guo H."/>
            <person name="Daviaud C."/>
            <person name="Alamery S."/>
            <person name="Jabbari K."/>
            <person name="Zhao M."/>
            <person name="Edger P.P."/>
            <person name="Chelaifa H."/>
            <person name="Tack D."/>
            <person name="Lassalle G."/>
            <person name="Mestiri I."/>
            <person name="Schnel N."/>
            <person name="Le Paslier M.C."/>
            <person name="Fan G."/>
            <person name="Renault V."/>
            <person name="Bayer P.E."/>
            <person name="Golicz A.A."/>
            <person name="Manoli S."/>
            <person name="Lee T.H."/>
            <person name="Thi V.H."/>
            <person name="Chalabi S."/>
            <person name="Hu Q."/>
            <person name="Fan C."/>
            <person name="Tollenaere R."/>
            <person name="Lu Y."/>
            <person name="Battail C."/>
            <person name="Shen J."/>
            <person name="Sidebottom C.H."/>
            <person name="Wang X."/>
            <person name="Canaguier A."/>
            <person name="Chauveau A."/>
            <person name="Berard A."/>
            <person name="Deniot G."/>
            <person name="Guan M."/>
            <person name="Liu Z."/>
            <person name="Sun F."/>
            <person name="Lim Y.P."/>
            <person name="Lyons E."/>
            <person name="Town C.D."/>
            <person name="Bancroft I."/>
            <person name="Wang X."/>
            <person name="Meng J."/>
            <person name="Ma J."/>
            <person name="Pires J.C."/>
            <person name="King G.J."/>
            <person name="Brunel D."/>
            <person name="Delourme R."/>
            <person name="Renard M."/>
            <person name="Aury J.M."/>
            <person name="Adams K.L."/>
            <person name="Batley J."/>
            <person name="Snowdon R.J."/>
            <person name="Tost J."/>
            <person name="Edwards D."/>
            <person name="Zhou Y."/>
            <person name="Hua W."/>
            <person name="Sharpe A.G."/>
            <person name="Paterson A.H."/>
            <person name="Guan C."/>
            <person name="Wincker P."/>
        </authorList>
    </citation>
    <scope>NUCLEOTIDE SEQUENCE [LARGE SCALE GENOMIC DNA]</scope>
</reference>
<feature type="non-terminal residue" evidence="2">
    <location>
        <position position="1"/>
    </location>
</feature>
<dbReference type="AlphaFoldDB" id="A0A078JXG6"/>
<dbReference type="EMBL" id="LK041713">
    <property type="protein sequence ID" value="CDY70297.1"/>
    <property type="molecule type" value="Genomic_DNA"/>
</dbReference>
<proteinExistence type="predicted"/>
<dbReference type="Gramene" id="CDY70297">
    <property type="protein sequence ID" value="CDY70297"/>
    <property type="gene ID" value="GSBRNA2T00097907001"/>
</dbReference>
<protein>
    <submittedName>
        <fullName evidence="2">BnaCnng67680D protein</fullName>
    </submittedName>
</protein>
<dbReference type="PaxDb" id="3708-A0A078JXG6"/>
<evidence type="ECO:0000256" key="1">
    <source>
        <dbReference type="SAM" id="MobiDB-lite"/>
    </source>
</evidence>
<gene>
    <name evidence="2" type="primary">BnaCnng67680D</name>
    <name evidence="2" type="ORF">GSBRNA2T00097907001</name>
</gene>
<accession>A0A078JXG6</accession>
<name>A0A078JXG6_BRANA</name>
<reference evidence="2" key="2">
    <citation type="submission" date="2014-06" db="EMBL/GenBank/DDBJ databases">
        <authorList>
            <person name="Genoscope - CEA"/>
        </authorList>
    </citation>
    <scope>NUCLEOTIDE SEQUENCE</scope>
</reference>
<evidence type="ECO:0000313" key="2">
    <source>
        <dbReference type="EMBL" id="CDY70297.1"/>
    </source>
</evidence>
<organism evidence="2">
    <name type="scientific">Brassica napus</name>
    <name type="common">Rape</name>
    <dbReference type="NCBI Taxonomy" id="3708"/>
    <lineage>
        <taxon>Eukaryota</taxon>
        <taxon>Viridiplantae</taxon>
        <taxon>Streptophyta</taxon>
        <taxon>Embryophyta</taxon>
        <taxon>Tracheophyta</taxon>
        <taxon>Spermatophyta</taxon>
        <taxon>Magnoliopsida</taxon>
        <taxon>eudicotyledons</taxon>
        <taxon>Gunneridae</taxon>
        <taxon>Pentapetalae</taxon>
        <taxon>rosids</taxon>
        <taxon>malvids</taxon>
        <taxon>Brassicales</taxon>
        <taxon>Brassicaceae</taxon>
        <taxon>Brassiceae</taxon>
        <taxon>Brassica</taxon>
    </lineage>
</organism>
<feature type="compositionally biased region" description="Low complexity" evidence="1">
    <location>
        <begin position="106"/>
        <end position="121"/>
    </location>
</feature>
<sequence length="158" mass="17689">RRSAPGRRLWRTLLLQPSPVLLSRVLARNRSLPGCEFEDSRSLPDFPQFPKLQETQIYALGRLGKSAVSRVSVNSPRETGTVSWNSKLLLGSMPQISSSCRWRGQQIGSVPSSQSSRRPQINWDSTGEGLSVSVSPEKSRVGMTRRCCWLMWTGCMPQ</sequence>
<feature type="region of interest" description="Disordered" evidence="1">
    <location>
        <begin position="106"/>
        <end position="136"/>
    </location>
</feature>